<dbReference type="VEuPathDB" id="TriTrypDB:LDHU3_21.0660"/>
<dbReference type="FunFam" id="2.40.50.100:FF:000010">
    <property type="entry name" value="Acetyltransferase component of pyruvate dehydrogenase complex"/>
    <property type="match status" value="2"/>
</dbReference>
<dbReference type="VEuPathDB" id="TriTrypDB:LDHU3_21.0670"/>
<dbReference type="PANTHER" id="PTHR23151">
    <property type="entry name" value="DIHYDROLIPOAMIDE ACETYL/SUCCINYL-TRANSFERASE-RELATED"/>
    <property type="match status" value="1"/>
</dbReference>
<dbReference type="VEuPathDB" id="TriTrypDB:LdCL_210011100"/>
<keyword evidence="1" id="KW-0450">Lipoyl</keyword>
<dbReference type="CDD" id="cd06849">
    <property type="entry name" value="lipoyl_domain"/>
    <property type="match status" value="2"/>
</dbReference>
<dbReference type="InterPro" id="IPR011053">
    <property type="entry name" value="Single_hybrid_motif"/>
</dbReference>
<dbReference type="SUPFAM" id="SSF58038">
    <property type="entry name" value="SNARE fusion complex"/>
    <property type="match status" value="1"/>
</dbReference>
<dbReference type="PANTHER" id="PTHR23151:SF90">
    <property type="entry name" value="DIHYDROLIPOYLLYSINE-RESIDUE ACETYLTRANSFERASE COMPONENT OF PYRUVATE DEHYDROGENASE COMPLEX, MITOCHONDRIAL-RELATED"/>
    <property type="match status" value="1"/>
</dbReference>
<name>A0A504XJM8_LEIDO</name>
<dbReference type="InterPro" id="IPR045257">
    <property type="entry name" value="E2/Pdx1"/>
</dbReference>
<feature type="domain" description="Lipoyl-binding" evidence="3">
    <location>
        <begin position="217"/>
        <end position="293"/>
    </location>
</feature>
<sequence>MERTFAQQDDLRTQDQLLDQLHASVMNTRHYAIQIGNDLGEQDDMLDRLHGNVTRTADESRRQNQNVIQLLRESENRGFYSVVLLLHKRRRYLSAVSAAITAIHNLEKKEQGNMMRRTLLWLVNFEPVFMPALSPSMETGTVVEWKKKVGELVKESEVFCTIQTDKAVVDYTNTFESGYLAKIYCGNGQSAPVAKTIAVMVSDAADVSKADEYTPEGEPVFMPALSPSMETGTVVEWKKKVGELVKESEVFCTIQTDKAVVDYTNTFESGYLAKIYCGNGQSAPVAKTIAVMVSNAADVEKVANYYPEDAHYGGSLDAAVAASGPSVARIAAGLEPSALAGIAPSGKGGRFLKSDFSGQPGFDYNDTAPARAMQQKAAPAAAADGASKAAAKSAAPAAVSGDIYNVVLKPGPVYKSVSDTALLKKLMCSMHIPKPKSKKAAE</sequence>
<dbReference type="CDD" id="cd15841">
    <property type="entry name" value="SNARE_Qc"/>
    <property type="match status" value="1"/>
</dbReference>
<dbReference type="AlphaFoldDB" id="A0A504XJM8"/>
<dbReference type="Pfam" id="PF00364">
    <property type="entry name" value="Biotin_lipoyl"/>
    <property type="match status" value="2"/>
</dbReference>
<feature type="domain" description="T-SNARE coiled-coil homology" evidence="2">
    <location>
        <begin position="8"/>
        <end position="70"/>
    </location>
</feature>
<dbReference type="InterPro" id="IPR000089">
    <property type="entry name" value="Biotin_lipoyl"/>
</dbReference>
<evidence type="ECO:0000259" key="2">
    <source>
        <dbReference type="PROSITE" id="PS50192"/>
    </source>
</evidence>
<dbReference type="GO" id="GO:0006086">
    <property type="term" value="P:pyruvate decarboxylation to acetyl-CoA"/>
    <property type="evidence" value="ECO:0007669"/>
    <property type="project" value="InterPro"/>
</dbReference>
<dbReference type="VEuPathDB" id="TriTrypDB:LdBPK_210620.1"/>
<dbReference type="VEuPathDB" id="TriTrypDB:LdCL_210011200"/>
<proteinExistence type="predicted"/>
<dbReference type="Gene3D" id="1.20.5.110">
    <property type="match status" value="1"/>
</dbReference>
<dbReference type="EMBL" id="RHLC01000021">
    <property type="protein sequence ID" value="TPP49292.1"/>
    <property type="molecule type" value="Genomic_DNA"/>
</dbReference>
<dbReference type="SUPFAM" id="SSF51230">
    <property type="entry name" value="Single hybrid motif"/>
    <property type="match status" value="2"/>
</dbReference>
<gene>
    <name evidence="4" type="ORF">CGC21_34000</name>
</gene>
<organism evidence="4 5">
    <name type="scientific">Leishmania donovani</name>
    <dbReference type="NCBI Taxonomy" id="5661"/>
    <lineage>
        <taxon>Eukaryota</taxon>
        <taxon>Discoba</taxon>
        <taxon>Euglenozoa</taxon>
        <taxon>Kinetoplastea</taxon>
        <taxon>Metakinetoplastina</taxon>
        <taxon>Trypanosomatida</taxon>
        <taxon>Trypanosomatidae</taxon>
        <taxon>Leishmaniinae</taxon>
        <taxon>Leishmania</taxon>
    </lineage>
</organism>
<reference evidence="5" key="1">
    <citation type="submission" date="2019-02" db="EMBL/GenBank/DDBJ databases">
        <title>FDA dAtabase for Regulatory Grade micrObial Sequences (FDA-ARGOS): Supporting development and validation of Infectious Disease Dx tests.</title>
        <authorList>
            <person name="Duncan R."/>
            <person name="Fisher C."/>
            <person name="Tallon L."/>
            <person name="Sadzewicz L."/>
            <person name="Sengamalay N."/>
            <person name="Ott S."/>
            <person name="Godinez A."/>
            <person name="Nagaraj S."/>
            <person name="Vavikolanu K."/>
            <person name="Nadendla S."/>
            <person name="Aluvathingal J."/>
            <person name="Sichtig H."/>
        </authorList>
    </citation>
    <scope>NUCLEOTIDE SEQUENCE [LARGE SCALE GENOMIC DNA]</scope>
    <source>
        <strain evidence="5">FDAARGOS_361</strain>
    </source>
</reference>
<feature type="domain" description="Lipoyl-binding" evidence="3">
    <location>
        <begin position="125"/>
        <end position="201"/>
    </location>
</feature>
<dbReference type="PROSITE" id="PS50192">
    <property type="entry name" value="T_SNARE"/>
    <property type="match status" value="1"/>
</dbReference>
<dbReference type="VEuPathDB" id="TriTrypDB:LdBPK_210610.1"/>
<evidence type="ECO:0000313" key="5">
    <source>
        <dbReference type="Proteomes" id="UP000318447"/>
    </source>
</evidence>
<dbReference type="GO" id="GO:0045254">
    <property type="term" value="C:pyruvate dehydrogenase complex"/>
    <property type="evidence" value="ECO:0007669"/>
    <property type="project" value="InterPro"/>
</dbReference>
<dbReference type="Gene3D" id="2.40.50.100">
    <property type="match status" value="2"/>
</dbReference>
<accession>A0A504XJM8</accession>
<dbReference type="GO" id="GO:0004742">
    <property type="term" value="F:dihydrolipoyllysine-residue acetyltransferase activity"/>
    <property type="evidence" value="ECO:0007669"/>
    <property type="project" value="TreeGrafter"/>
</dbReference>
<dbReference type="Proteomes" id="UP000318447">
    <property type="component" value="Unassembled WGS sequence"/>
</dbReference>
<protein>
    <submittedName>
        <fullName evidence="4">Biotin-requiring enzyme family protein</fullName>
    </submittedName>
</protein>
<dbReference type="PROSITE" id="PS50968">
    <property type="entry name" value="BIOTINYL_LIPOYL"/>
    <property type="match status" value="2"/>
</dbReference>
<evidence type="ECO:0000259" key="3">
    <source>
        <dbReference type="PROSITE" id="PS50968"/>
    </source>
</evidence>
<evidence type="ECO:0000313" key="4">
    <source>
        <dbReference type="EMBL" id="TPP49292.1"/>
    </source>
</evidence>
<evidence type="ECO:0000256" key="1">
    <source>
        <dbReference type="ARBA" id="ARBA00022823"/>
    </source>
</evidence>
<dbReference type="InterPro" id="IPR000727">
    <property type="entry name" value="T_SNARE_dom"/>
</dbReference>
<comment type="caution">
    <text evidence="4">The sequence shown here is derived from an EMBL/GenBank/DDBJ whole genome shotgun (WGS) entry which is preliminary data.</text>
</comment>